<dbReference type="InParanoid" id="M0ZYG4"/>
<sequence>MCCELLNNALCLLLSPRSCPVGLEMLVLIEFGWRKDLRLSLMFLKSTWPKNPTFVLNISLVVPFEPIPFYWQSHYKPYPF</sequence>
<keyword evidence="2" id="KW-1185">Reference proteome</keyword>
<dbReference type="Gramene" id="PGSC0003DMT400010702">
    <property type="protein sequence ID" value="PGSC0003DMT400010702"/>
    <property type="gene ID" value="PGSC0003DMG400004174"/>
</dbReference>
<dbReference type="HOGENOM" id="CLU_2594509_0_0_1"/>
<proteinExistence type="predicted"/>
<evidence type="ECO:0000313" key="2">
    <source>
        <dbReference type="Proteomes" id="UP000011115"/>
    </source>
</evidence>
<reference evidence="1" key="2">
    <citation type="submission" date="2015-06" db="UniProtKB">
        <authorList>
            <consortium name="EnsemblPlants"/>
        </authorList>
    </citation>
    <scope>IDENTIFICATION</scope>
    <source>
        <strain evidence="1">DM1-3 516 R44</strain>
    </source>
</reference>
<accession>M0ZYG4</accession>
<name>M0ZYG4_SOLTU</name>
<dbReference type="Proteomes" id="UP000011115">
    <property type="component" value="Unassembled WGS sequence"/>
</dbReference>
<evidence type="ECO:0000313" key="1">
    <source>
        <dbReference type="EnsemblPlants" id="PGSC0003DMT400010702"/>
    </source>
</evidence>
<dbReference type="PaxDb" id="4113-PGSC0003DMT400010702"/>
<protein>
    <submittedName>
        <fullName evidence="1">Uncharacterized protein</fullName>
    </submittedName>
</protein>
<organism evidence="1 2">
    <name type="scientific">Solanum tuberosum</name>
    <name type="common">Potato</name>
    <dbReference type="NCBI Taxonomy" id="4113"/>
    <lineage>
        <taxon>Eukaryota</taxon>
        <taxon>Viridiplantae</taxon>
        <taxon>Streptophyta</taxon>
        <taxon>Embryophyta</taxon>
        <taxon>Tracheophyta</taxon>
        <taxon>Spermatophyta</taxon>
        <taxon>Magnoliopsida</taxon>
        <taxon>eudicotyledons</taxon>
        <taxon>Gunneridae</taxon>
        <taxon>Pentapetalae</taxon>
        <taxon>asterids</taxon>
        <taxon>lamiids</taxon>
        <taxon>Solanales</taxon>
        <taxon>Solanaceae</taxon>
        <taxon>Solanoideae</taxon>
        <taxon>Solaneae</taxon>
        <taxon>Solanum</taxon>
    </lineage>
</organism>
<reference evidence="2" key="1">
    <citation type="journal article" date="2011" name="Nature">
        <title>Genome sequence and analysis of the tuber crop potato.</title>
        <authorList>
            <consortium name="The Potato Genome Sequencing Consortium"/>
        </authorList>
    </citation>
    <scope>NUCLEOTIDE SEQUENCE [LARGE SCALE GENOMIC DNA]</scope>
    <source>
        <strain evidence="2">cv. DM1-3 516 R44</strain>
    </source>
</reference>
<dbReference type="EnsemblPlants" id="PGSC0003DMT400010702">
    <property type="protein sequence ID" value="PGSC0003DMT400010702"/>
    <property type="gene ID" value="PGSC0003DMG400004174"/>
</dbReference>
<dbReference type="AlphaFoldDB" id="M0ZYG4"/>